<evidence type="ECO:0000313" key="10">
    <source>
        <dbReference type="EMBL" id="GMK48235.1"/>
    </source>
</evidence>
<keyword evidence="6 9" id="KW-0812">Transmembrane</keyword>
<keyword evidence="11" id="KW-1185">Reference proteome</keyword>
<comment type="similarity">
    <text evidence="3 9">Belongs to the CobD/CbiB family.</text>
</comment>
<evidence type="ECO:0000256" key="4">
    <source>
        <dbReference type="ARBA" id="ARBA00022475"/>
    </source>
</evidence>
<reference evidence="10 11" key="1">
    <citation type="submission" date="2023-05" db="EMBL/GenBank/DDBJ databases">
        <title>Draft genome of Paenibacillus sp. CCS26.</title>
        <authorList>
            <person name="Akita H."/>
            <person name="Shinto Y."/>
            <person name="Kimura Z."/>
        </authorList>
    </citation>
    <scope>NUCLEOTIDE SEQUENCE [LARGE SCALE GENOMIC DNA]</scope>
    <source>
        <strain evidence="10 11">CCS26</strain>
    </source>
</reference>
<accession>A0ABQ6NUK0</accession>
<dbReference type="RefSeq" id="WP_317981945.1">
    <property type="nucleotide sequence ID" value="NZ_BTCL01000027.1"/>
</dbReference>
<proteinExistence type="inferred from homology"/>
<comment type="subcellular location">
    <subcellularLocation>
        <location evidence="1 9">Cell membrane</location>
        <topology evidence="1 9">Multi-pass membrane protein</topology>
    </subcellularLocation>
</comment>
<dbReference type="EMBL" id="BTCL01000027">
    <property type="protein sequence ID" value="GMK48235.1"/>
    <property type="molecule type" value="Genomic_DNA"/>
</dbReference>
<evidence type="ECO:0000256" key="5">
    <source>
        <dbReference type="ARBA" id="ARBA00022573"/>
    </source>
</evidence>
<sequence>MIFYSLQETLLLVAAAIVIDWIIGDPKWPIHPVIWIGRLIRVLEKRLRRNEEGRNARRIKGMGIILTIITLAVSYGIMWGVTAAAEWIHPWLGYAVSAWFISTTIAVKGLKDAALLVYRPLAAGHLEDARKFVGYIVGRDTGNLTPPEASRAAVETVAENTVDAFVSPILFAILGGAPLAMLYRATNTLDSMVGYRNDSYVNFGWCSARMDDVLNYIPARLTGLLLTLAAFLNRGMSAARSWASVRRFARYHPSPNSGIPESAVAGALGIELGGLNYYFGQPSERARMGWPTRAMEPYDIVRSVRLLYTVSILIMAGVLGLWLLLR</sequence>
<keyword evidence="8 9" id="KW-0472">Membrane</keyword>
<evidence type="ECO:0000256" key="1">
    <source>
        <dbReference type="ARBA" id="ARBA00004651"/>
    </source>
</evidence>
<dbReference type="PANTHER" id="PTHR34308">
    <property type="entry name" value="COBALAMIN BIOSYNTHESIS PROTEIN CBIB"/>
    <property type="match status" value="1"/>
</dbReference>
<evidence type="ECO:0000256" key="6">
    <source>
        <dbReference type="ARBA" id="ARBA00022692"/>
    </source>
</evidence>
<protein>
    <recommendedName>
        <fullName evidence="9">Cobalamin biosynthesis protein CobD</fullName>
    </recommendedName>
</protein>
<dbReference type="Proteomes" id="UP001285921">
    <property type="component" value="Unassembled WGS sequence"/>
</dbReference>
<dbReference type="Pfam" id="PF03186">
    <property type="entry name" value="CobD_Cbib"/>
    <property type="match status" value="1"/>
</dbReference>
<dbReference type="NCBIfam" id="TIGR00380">
    <property type="entry name" value="cobal_cbiB"/>
    <property type="match status" value="1"/>
</dbReference>
<keyword evidence="4 9" id="KW-1003">Cell membrane</keyword>
<feature type="transmembrane region" description="Helical" evidence="9">
    <location>
        <begin position="64"/>
        <end position="85"/>
    </location>
</feature>
<comment type="function">
    <text evidence="9">Converts cobyric acid to cobinamide by the addition of aminopropanol on the F carboxylic group.</text>
</comment>
<organism evidence="10 11">
    <name type="scientific">Paenibacillus glycanilyticus</name>
    <dbReference type="NCBI Taxonomy" id="126569"/>
    <lineage>
        <taxon>Bacteria</taxon>
        <taxon>Bacillati</taxon>
        <taxon>Bacillota</taxon>
        <taxon>Bacilli</taxon>
        <taxon>Bacillales</taxon>
        <taxon>Paenibacillaceae</taxon>
        <taxon>Paenibacillus</taxon>
    </lineage>
</organism>
<comment type="caution">
    <text evidence="10">The sequence shown here is derived from an EMBL/GenBank/DDBJ whole genome shotgun (WGS) entry which is preliminary data.</text>
</comment>
<keyword evidence="5 9" id="KW-0169">Cobalamin biosynthesis</keyword>
<evidence type="ECO:0000256" key="9">
    <source>
        <dbReference type="HAMAP-Rule" id="MF_00024"/>
    </source>
</evidence>
<keyword evidence="7 9" id="KW-1133">Transmembrane helix</keyword>
<comment type="pathway">
    <text evidence="2 9">Cofactor biosynthesis; adenosylcobalamin biosynthesis.</text>
</comment>
<gene>
    <name evidence="10" type="primary">cbiB</name>
    <name evidence="9" type="synonym">cobD</name>
    <name evidence="10" type="ORF">PghCCS26_53650</name>
</gene>
<feature type="transmembrane region" description="Helical" evidence="9">
    <location>
        <begin position="213"/>
        <end position="232"/>
    </location>
</feature>
<evidence type="ECO:0000256" key="3">
    <source>
        <dbReference type="ARBA" id="ARBA00006263"/>
    </source>
</evidence>
<dbReference type="PANTHER" id="PTHR34308:SF1">
    <property type="entry name" value="COBALAMIN BIOSYNTHESIS PROTEIN CBIB"/>
    <property type="match status" value="1"/>
</dbReference>
<evidence type="ECO:0000256" key="7">
    <source>
        <dbReference type="ARBA" id="ARBA00022989"/>
    </source>
</evidence>
<dbReference type="HAMAP" id="MF_00024">
    <property type="entry name" value="CobD_CbiB"/>
    <property type="match status" value="1"/>
</dbReference>
<feature type="transmembrane region" description="Helical" evidence="9">
    <location>
        <begin position="91"/>
        <end position="110"/>
    </location>
</feature>
<feature type="transmembrane region" description="Helical" evidence="9">
    <location>
        <begin position="164"/>
        <end position="183"/>
    </location>
</feature>
<feature type="transmembrane region" description="Helical" evidence="9">
    <location>
        <begin position="306"/>
        <end position="325"/>
    </location>
</feature>
<evidence type="ECO:0000256" key="2">
    <source>
        <dbReference type="ARBA" id="ARBA00004953"/>
    </source>
</evidence>
<dbReference type="InterPro" id="IPR004485">
    <property type="entry name" value="Cobalamin_biosynth_CobD/CbiB"/>
</dbReference>
<evidence type="ECO:0000256" key="8">
    <source>
        <dbReference type="ARBA" id="ARBA00023136"/>
    </source>
</evidence>
<name>A0ABQ6NUK0_9BACL</name>
<evidence type="ECO:0000313" key="11">
    <source>
        <dbReference type="Proteomes" id="UP001285921"/>
    </source>
</evidence>